<feature type="domain" description="Pyridoxamine 5'-phosphate oxidase N-terminal" evidence="7">
    <location>
        <begin position="56"/>
        <end position="163"/>
    </location>
</feature>
<feature type="domain" description="Pyridoxine 5'-phosphate oxidase dimerisation C-terminal" evidence="8">
    <location>
        <begin position="186"/>
        <end position="227"/>
    </location>
</feature>
<dbReference type="PANTHER" id="PTHR10851">
    <property type="entry name" value="PYRIDOXINE-5-PHOSPHATE OXIDASE"/>
    <property type="match status" value="1"/>
</dbReference>
<evidence type="ECO:0000256" key="6">
    <source>
        <dbReference type="PIRSR" id="PIRSR000190-2"/>
    </source>
</evidence>
<dbReference type="KEGG" id="mkc:kam1_1150"/>
<evidence type="ECO:0000313" key="10">
    <source>
        <dbReference type="Proteomes" id="UP000315925"/>
    </source>
</evidence>
<feature type="binding site" evidence="6">
    <location>
        <position position="209"/>
    </location>
    <ligand>
        <name>FMN</name>
        <dbReference type="ChEBI" id="CHEBI:58210"/>
    </ligand>
</feature>
<evidence type="ECO:0000259" key="7">
    <source>
        <dbReference type="Pfam" id="PF01243"/>
    </source>
</evidence>
<dbReference type="GO" id="GO:0010181">
    <property type="term" value="F:FMN binding"/>
    <property type="evidence" value="ECO:0007669"/>
    <property type="project" value="UniProtKB-UniRule"/>
</dbReference>
<evidence type="ECO:0000259" key="8">
    <source>
        <dbReference type="Pfam" id="PF10590"/>
    </source>
</evidence>
<dbReference type="AlphaFoldDB" id="A0A516TMA6"/>
<protein>
    <recommendedName>
        <fullName evidence="5">Pyridoxamine 5'-phosphate oxidase</fullName>
        <ecNumber evidence="5">1.4.3.5</ecNumber>
    </recommendedName>
</protein>
<comment type="similarity">
    <text evidence="1">Belongs to the pyridoxamine 5'-phosphate oxidase family.</text>
</comment>
<feature type="binding site" evidence="6">
    <location>
        <begin position="74"/>
        <end position="79"/>
    </location>
    <ligand>
        <name>FMN</name>
        <dbReference type="ChEBI" id="CHEBI:58210"/>
    </ligand>
</feature>
<dbReference type="GO" id="GO:0004733">
    <property type="term" value="F:pyridoxamine phosphate oxidase activity"/>
    <property type="evidence" value="ECO:0007669"/>
    <property type="project" value="UniProtKB-UniRule"/>
</dbReference>
<evidence type="ECO:0000256" key="2">
    <source>
        <dbReference type="ARBA" id="ARBA00022630"/>
    </source>
</evidence>
<dbReference type="InterPro" id="IPR011576">
    <property type="entry name" value="Pyridox_Oxase_N"/>
</dbReference>
<dbReference type="Pfam" id="PF10590">
    <property type="entry name" value="PNP_phzG_C"/>
    <property type="match status" value="1"/>
</dbReference>
<feature type="binding site" evidence="6">
    <location>
        <position position="199"/>
    </location>
    <ligand>
        <name>FMN</name>
        <dbReference type="ChEBI" id="CHEBI:58210"/>
    </ligand>
</feature>
<organism evidence="9 10">
    <name type="scientific">Methylacidiphilum kamchatkense Kam1</name>
    <dbReference type="NCBI Taxonomy" id="1202785"/>
    <lineage>
        <taxon>Bacteria</taxon>
        <taxon>Pseudomonadati</taxon>
        <taxon>Verrucomicrobiota</taxon>
        <taxon>Methylacidiphilae</taxon>
        <taxon>Methylacidiphilales</taxon>
        <taxon>Methylacidiphilaceae</taxon>
        <taxon>Methylacidiphilum (ex Ratnadevi et al. 2023)</taxon>
    </lineage>
</organism>
<dbReference type="InterPro" id="IPR000659">
    <property type="entry name" value="Pyridox_Oxase"/>
</dbReference>
<evidence type="ECO:0000256" key="5">
    <source>
        <dbReference type="NCBIfam" id="TIGR00558"/>
    </source>
</evidence>
<dbReference type="SUPFAM" id="SSF50475">
    <property type="entry name" value="FMN-binding split barrel"/>
    <property type="match status" value="1"/>
</dbReference>
<sequence>MTCHIQEKIVDMSIMYLKEKQRDYFGTALSIEELDANPLRQFIKWYEVALETEPFEPNAVALATSNNQGETKVRFVLIKAIDDKGFLFFTNYSSIKGKHLEENPKASFACYWPTLYRQICVSGTCEKTSYELSLRYFRTRPFLSQISAYTSPQSQPIPSDRTYMETLFDQNKAKYASLTVPMPDNWGGYRLIPEKVEFWQGRENRFHDRFLYSKEASGQWKIERLAP</sequence>
<proteinExistence type="inferred from homology"/>
<comment type="cofactor">
    <cofactor evidence="6">
        <name>FMN</name>
        <dbReference type="ChEBI" id="CHEBI:58210"/>
    </cofactor>
    <text evidence="6">Binds 1 FMN per subunit.</text>
</comment>
<evidence type="ECO:0000313" key="9">
    <source>
        <dbReference type="EMBL" id="QDQ42378.1"/>
    </source>
</evidence>
<evidence type="ECO:0000256" key="4">
    <source>
        <dbReference type="ARBA" id="ARBA00023002"/>
    </source>
</evidence>
<reference evidence="10" key="1">
    <citation type="submission" date="2019-03" db="EMBL/GenBank/DDBJ databases">
        <title>Complete genome of Methylacidiphilum kamchatkense Kam1.</title>
        <authorList>
            <person name="Kruse T."/>
            <person name="Murarilal Ratnadevi C."/>
            <person name="Erikstad H.-A."/>
            <person name="Birkeland N.-K."/>
        </authorList>
    </citation>
    <scope>NUCLEOTIDE SEQUENCE [LARGE SCALE GENOMIC DNA]</scope>
    <source>
        <strain evidence="10">kam1</strain>
    </source>
</reference>
<feature type="binding site" evidence="6">
    <location>
        <position position="118"/>
    </location>
    <ligand>
        <name>FMN</name>
        <dbReference type="ChEBI" id="CHEBI:58210"/>
    </ligand>
</feature>
<keyword evidence="3 6" id="KW-0288">FMN</keyword>
<dbReference type="Pfam" id="PF01243">
    <property type="entry name" value="PNPOx_N"/>
    <property type="match status" value="1"/>
</dbReference>
<dbReference type="PANTHER" id="PTHR10851:SF0">
    <property type="entry name" value="PYRIDOXINE-5'-PHOSPHATE OXIDASE"/>
    <property type="match status" value="1"/>
</dbReference>
<gene>
    <name evidence="9" type="ORF">kam1_1150</name>
</gene>
<keyword evidence="2" id="KW-0285">Flavoprotein</keyword>
<evidence type="ECO:0000256" key="3">
    <source>
        <dbReference type="ARBA" id="ARBA00022643"/>
    </source>
</evidence>
<keyword evidence="4 9" id="KW-0560">Oxidoreductase</keyword>
<dbReference type="STRING" id="1202785.A946_09855"/>
<feature type="binding site" evidence="6">
    <location>
        <position position="96"/>
    </location>
    <ligand>
        <name>FMN</name>
        <dbReference type="ChEBI" id="CHEBI:58210"/>
    </ligand>
</feature>
<dbReference type="Gene3D" id="2.30.110.10">
    <property type="entry name" value="Electron Transport, Fmn-binding Protein, Chain A"/>
    <property type="match status" value="1"/>
</dbReference>
<feature type="binding site" evidence="6">
    <location>
        <begin position="89"/>
        <end position="90"/>
    </location>
    <ligand>
        <name>FMN</name>
        <dbReference type="ChEBI" id="CHEBI:58210"/>
    </ligand>
</feature>
<accession>A0A516TMA6</accession>
<evidence type="ECO:0000256" key="1">
    <source>
        <dbReference type="ARBA" id="ARBA00007301"/>
    </source>
</evidence>
<feature type="binding site" evidence="6">
    <location>
        <begin position="153"/>
        <end position="154"/>
    </location>
    <ligand>
        <name>FMN</name>
        <dbReference type="ChEBI" id="CHEBI:58210"/>
    </ligand>
</feature>
<dbReference type="EC" id="1.4.3.5" evidence="5"/>
<dbReference type="InterPro" id="IPR019576">
    <property type="entry name" value="Pyridoxamine_oxidase_dimer_C"/>
</dbReference>
<dbReference type="InterPro" id="IPR012349">
    <property type="entry name" value="Split_barrel_FMN-bd"/>
</dbReference>
<dbReference type="NCBIfam" id="TIGR00558">
    <property type="entry name" value="pdxH"/>
    <property type="match status" value="1"/>
</dbReference>
<dbReference type="Proteomes" id="UP000315925">
    <property type="component" value="Chromosome"/>
</dbReference>
<dbReference type="PIRSF" id="PIRSF000190">
    <property type="entry name" value="Pyd_amn-ph_oxd"/>
    <property type="match status" value="1"/>
</dbReference>
<dbReference type="NCBIfam" id="NF004231">
    <property type="entry name" value="PRK05679.1"/>
    <property type="match status" value="1"/>
</dbReference>
<name>A0A516TMA6_9BACT</name>
<dbReference type="GO" id="GO:0008615">
    <property type="term" value="P:pyridoxine biosynthetic process"/>
    <property type="evidence" value="ECO:0007669"/>
    <property type="project" value="UniProtKB-UniRule"/>
</dbReference>
<dbReference type="EMBL" id="CP037899">
    <property type="protein sequence ID" value="QDQ42378.1"/>
    <property type="molecule type" value="Genomic_DNA"/>
</dbReference>